<comment type="caution">
    <text evidence="2">The sequence shown here is derived from an EMBL/GenBank/DDBJ whole genome shotgun (WGS) entry which is preliminary data.</text>
</comment>
<sequence length="153" mass="17053">MENREKKRIMLVGRSTAGKTTLCQRISRRDLAYHKTQTVQVINQTMIDTPGEYLERRSFRGALMVTSVEADYVVFVQSATEEGTMFPPSYNSQFAKPVLGVVTKSDIAAQEQIEKAKKYLHMAGAKTVFVTSSVTGEGVDALMAYLGYEQAEE</sequence>
<dbReference type="GO" id="GO:0006576">
    <property type="term" value="P:biogenic amine metabolic process"/>
    <property type="evidence" value="ECO:0007669"/>
    <property type="project" value="InterPro"/>
</dbReference>
<name>A0A923RWR4_9FIRM</name>
<reference evidence="2" key="1">
    <citation type="submission" date="2020-08" db="EMBL/GenBank/DDBJ databases">
        <title>Genome public.</title>
        <authorList>
            <person name="Liu C."/>
            <person name="Sun Q."/>
        </authorList>
    </citation>
    <scope>NUCLEOTIDE SEQUENCE</scope>
    <source>
        <strain evidence="2">NSJ-28</strain>
    </source>
</reference>
<dbReference type="AlphaFoldDB" id="A0A923RWR4"/>
<evidence type="ECO:0000313" key="3">
    <source>
        <dbReference type="Proteomes" id="UP000606499"/>
    </source>
</evidence>
<dbReference type="PANTHER" id="PTHR40453">
    <property type="entry name" value="PROTEIN YOEF"/>
    <property type="match status" value="1"/>
</dbReference>
<evidence type="ECO:0000313" key="2">
    <source>
        <dbReference type="EMBL" id="MBC5726268.1"/>
    </source>
</evidence>
<dbReference type="RefSeq" id="WP_147574461.1">
    <property type="nucleotide sequence ID" value="NZ_JACOPL010000013.1"/>
</dbReference>
<keyword evidence="3" id="KW-1185">Reference proteome</keyword>
<comment type="similarity">
    <text evidence="1">Belongs to the EutP/PduV family.</text>
</comment>
<keyword evidence="1" id="KW-0547">Nucleotide-binding</keyword>
<dbReference type="Gene3D" id="3.40.50.300">
    <property type="entry name" value="P-loop containing nucleotide triphosphate hydrolases"/>
    <property type="match status" value="1"/>
</dbReference>
<dbReference type="PIRSF" id="PIRSF036409">
    <property type="entry name" value="EutP_PduV"/>
    <property type="match status" value="1"/>
</dbReference>
<dbReference type="GO" id="GO:0005524">
    <property type="term" value="F:ATP binding"/>
    <property type="evidence" value="ECO:0007669"/>
    <property type="project" value="UniProtKB-UniRule"/>
</dbReference>
<gene>
    <name evidence="2" type="primary">eutP</name>
    <name evidence="2" type="ORF">H8S45_12475</name>
</gene>
<dbReference type="Pfam" id="PF10662">
    <property type="entry name" value="PduV-EutP"/>
    <property type="match status" value="1"/>
</dbReference>
<evidence type="ECO:0000256" key="1">
    <source>
        <dbReference type="PIRNR" id="PIRNR036409"/>
    </source>
</evidence>
<dbReference type="PANTHER" id="PTHR40453:SF1">
    <property type="entry name" value="PROTEIN YOEF"/>
    <property type="match status" value="1"/>
</dbReference>
<dbReference type="Proteomes" id="UP000606499">
    <property type="component" value="Unassembled WGS sequence"/>
</dbReference>
<dbReference type="InterPro" id="IPR027417">
    <property type="entry name" value="P-loop_NTPase"/>
</dbReference>
<dbReference type="InterPro" id="IPR012381">
    <property type="entry name" value="EutP_PduV"/>
</dbReference>
<proteinExistence type="inferred from homology"/>
<dbReference type="SUPFAM" id="SSF52540">
    <property type="entry name" value="P-loop containing nucleoside triphosphate hydrolases"/>
    <property type="match status" value="1"/>
</dbReference>
<dbReference type="EMBL" id="JACOPL010000013">
    <property type="protein sequence ID" value="MBC5726268.1"/>
    <property type="molecule type" value="Genomic_DNA"/>
</dbReference>
<organism evidence="2 3">
    <name type="scientific">Agathobaculum faecis</name>
    <dbReference type="NCBI Taxonomy" id="2763013"/>
    <lineage>
        <taxon>Bacteria</taxon>
        <taxon>Bacillati</taxon>
        <taxon>Bacillota</taxon>
        <taxon>Clostridia</taxon>
        <taxon>Eubacteriales</taxon>
        <taxon>Butyricicoccaceae</taxon>
        <taxon>Agathobaculum</taxon>
    </lineage>
</organism>
<dbReference type="CDD" id="cd00882">
    <property type="entry name" value="Ras_like_GTPase"/>
    <property type="match status" value="1"/>
</dbReference>
<dbReference type="NCBIfam" id="TIGR02528">
    <property type="entry name" value="EutP"/>
    <property type="match status" value="1"/>
</dbReference>
<accession>A0A923RWR4</accession>
<protein>
    <submittedName>
        <fullName evidence="2">EutP/PduV family microcompartment system protein</fullName>
    </submittedName>
</protein>